<dbReference type="Proteomes" id="UP001165962">
    <property type="component" value="Unassembled WGS sequence"/>
</dbReference>
<evidence type="ECO:0000256" key="1">
    <source>
        <dbReference type="SAM" id="MobiDB-lite"/>
    </source>
</evidence>
<comment type="caution">
    <text evidence="2">The sequence shown here is derived from an EMBL/GenBank/DDBJ whole genome shotgun (WGS) entry which is preliminary data.</text>
</comment>
<organism evidence="2 3">
    <name type="scientific">Paenibacillus agricola</name>
    <dbReference type="NCBI Taxonomy" id="2716264"/>
    <lineage>
        <taxon>Bacteria</taxon>
        <taxon>Bacillati</taxon>
        <taxon>Bacillota</taxon>
        <taxon>Bacilli</taxon>
        <taxon>Bacillales</taxon>
        <taxon>Paenibacillaceae</taxon>
        <taxon>Paenibacillus</taxon>
    </lineage>
</organism>
<dbReference type="Pfam" id="PF14151">
    <property type="entry name" value="YfhD"/>
    <property type="match status" value="1"/>
</dbReference>
<feature type="compositionally biased region" description="Basic and acidic residues" evidence="1">
    <location>
        <begin position="37"/>
        <end position="46"/>
    </location>
</feature>
<proteinExistence type="predicted"/>
<reference evidence="2" key="1">
    <citation type="submission" date="2020-03" db="EMBL/GenBank/DDBJ databases">
        <title>Draft sequencing of Paenibacilllus sp. S3N08.</title>
        <authorList>
            <person name="Kim D.-U."/>
        </authorList>
    </citation>
    <scope>NUCLEOTIDE SEQUENCE</scope>
    <source>
        <strain evidence="2">S3N08</strain>
    </source>
</reference>
<keyword evidence="3" id="KW-1185">Reference proteome</keyword>
<evidence type="ECO:0000313" key="2">
    <source>
        <dbReference type="EMBL" id="NHN34421.1"/>
    </source>
</evidence>
<name>A0ABX0JK87_9BACL</name>
<dbReference type="InterPro" id="IPR025435">
    <property type="entry name" value="YfhD-like"/>
</dbReference>
<dbReference type="RefSeq" id="WP_166155352.1">
    <property type="nucleotide sequence ID" value="NZ_JAAOIW010000019.1"/>
</dbReference>
<protein>
    <submittedName>
        <fullName evidence="2">YfhD family protein</fullName>
    </submittedName>
</protein>
<gene>
    <name evidence="2" type="ORF">G9U52_32020</name>
</gene>
<feature type="region of interest" description="Disordered" evidence="1">
    <location>
        <begin position="29"/>
        <end position="54"/>
    </location>
</feature>
<sequence>MKKQKVGDGGNKEQLPVIINEDVEYSAELADNEDVEAASRSDEADKRQKRTIQS</sequence>
<dbReference type="EMBL" id="JAAOIW010000019">
    <property type="protein sequence ID" value="NHN34421.1"/>
    <property type="molecule type" value="Genomic_DNA"/>
</dbReference>
<accession>A0ABX0JK87</accession>
<evidence type="ECO:0000313" key="3">
    <source>
        <dbReference type="Proteomes" id="UP001165962"/>
    </source>
</evidence>